<comment type="caution">
    <text evidence="1">The sequence shown here is derived from an EMBL/GenBank/DDBJ whole genome shotgun (WGS) entry which is preliminary data.</text>
</comment>
<evidence type="ECO:0008006" key="3">
    <source>
        <dbReference type="Google" id="ProtNLM"/>
    </source>
</evidence>
<dbReference type="EMBL" id="BAZW01000001">
    <property type="protein sequence ID" value="GAO28162.1"/>
    <property type="molecule type" value="Genomic_DNA"/>
</dbReference>
<name>A0A0E9LRE8_9BACT</name>
<dbReference type="Proteomes" id="UP000032900">
    <property type="component" value="Unassembled WGS sequence"/>
</dbReference>
<organism evidence="1 2">
    <name type="scientific">Geofilum rubicundum JCM 15548</name>
    <dbReference type="NCBI Taxonomy" id="1236989"/>
    <lineage>
        <taxon>Bacteria</taxon>
        <taxon>Pseudomonadati</taxon>
        <taxon>Bacteroidota</taxon>
        <taxon>Bacteroidia</taxon>
        <taxon>Marinilabiliales</taxon>
        <taxon>Marinilabiliaceae</taxon>
        <taxon>Geofilum</taxon>
    </lineage>
</organism>
<evidence type="ECO:0000313" key="2">
    <source>
        <dbReference type="Proteomes" id="UP000032900"/>
    </source>
</evidence>
<proteinExistence type="predicted"/>
<dbReference type="STRING" id="1236989.JCM15548_226"/>
<gene>
    <name evidence="1" type="ORF">JCM15548_226</name>
</gene>
<keyword evidence="2" id="KW-1185">Reference proteome</keyword>
<sequence length="96" mass="10854">MREAFLKGRWGLYFFLGLLLVLGGCQPPLKYVVNEGLVFGTSYRMVYEGREDHHLAIKEVLNDFNSSLSTYDSLSVISRINNNDSTVRADAISSNY</sequence>
<dbReference type="Gene3D" id="3.10.520.10">
    <property type="entry name" value="ApbE-like domains"/>
    <property type="match status" value="1"/>
</dbReference>
<dbReference type="AlphaFoldDB" id="A0A0E9LRE8"/>
<dbReference type="SUPFAM" id="SSF143631">
    <property type="entry name" value="ApbE-like"/>
    <property type="match status" value="1"/>
</dbReference>
<reference evidence="1 2" key="1">
    <citation type="journal article" date="2015" name="Microbes Environ.">
        <title>Distribution and evolution of nitrogen fixation genes in the phylum bacteroidetes.</title>
        <authorList>
            <person name="Inoue J."/>
            <person name="Oshima K."/>
            <person name="Suda W."/>
            <person name="Sakamoto M."/>
            <person name="Iino T."/>
            <person name="Noda S."/>
            <person name="Hongoh Y."/>
            <person name="Hattori M."/>
            <person name="Ohkuma M."/>
        </authorList>
    </citation>
    <scope>NUCLEOTIDE SEQUENCE [LARGE SCALE GENOMIC DNA]</scope>
    <source>
        <strain evidence="1">JCM 15548</strain>
    </source>
</reference>
<dbReference type="PROSITE" id="PS51257">
    <property type="entry name" value="PROKAR_LIPOPROTEIN"/>
    <property type="match status" value="1"/>
</dbReference>
<protein>
    <recommendedName>
        <fullName evidence="3">FAD:protein FMN transferase</fullName>
    </recommendedName>
</protein>
<dbReference type="RefSeq" id="WP_227625278.1">
    <property type="nucleotide sequence ID" value="NZ_BAZW01000001.1"/>
</dbReference>
<evidence type="ECO:0000313" key="1">
    <source>
        <dbReference type="EMBL" id="GAO28162.1"/>
    </source>
</evidence>
<accession>A0A0E9LRE8</accession>
<dbReference type="InterPro" id="IPR003374">
    <property type="entry name" value="ApbE-like_sf"/>
</dbReference>